<feature type="compositionally biased region" description="Acidic residues" evidence="2">
    <location>
        <begin position="2724"/>
        <end position="2735"/>
    </location>
</feature>
<keyword evidence="3" id="KW-0472">Membrane</keyword>
<protein>
    <submittedName>
        <fullName evidence="5">Reticulocyte binding protein 2</fullName>
    </submittedName>
</protein>
<evidence type="ECO:0000256" key="3">
    <source>
        <dbReference type="SAM" id="Phobius"/>
    </source>
</evidence>
<keyword evidence="3" id="KW-1133">Transmembrane helix</keyword>
<feature type="compositionally biased region" description="Polar residues" evidence="2">
    <location>
        <begin position="2674"/>
        <end position="2691"/>
    </location>
</feature>
<feature type="region of interest" description="Disordered" evidence="2">
    <location>
        <begin position="2655"/>
        <end position="2691"/>
    </location>
</feature>
<evidence type="ECO:0000256" key="4">
    <source>
        <dbReference type="SAM" id="SignalP"/>
    </source>
</evidence>
<feature type="transmembrane region" description="Helical" evidence="3">
    <location>
        <begin position="2763"/>
        <end position="2782"/>
    </location>
</feature>
<feature type="compositionally biased region" description="Polar residues" evidence="2">
    <location>
        <begin position="82"/>
        <end position="91"/>
    </location>
</feature>
<feature type="region of interest" description="Disordered" evidence="2">
    <location>
        <begin position="54"/>
        <end position="91"/>
    </location>
</feature>
<feature type="coiled-coil region" evidence="1">
    <location>
        <begin position="1776"/>
        <end position="1830"/>
    </location>
</feature>
<accession>Q5DSD8</accession>
<feature type="coiled-coil region" evidence="1">
    <location>
        <begin position="2382"/>
        <end position="2458"/>
    </location>
</feature>
<feature type="region of interest" description="Disordered" evidence="2">
    <location>
        <begin position="2703"/>
        <end position="2756"/>
    </location>
</feature>
<feature type="chain" id="PRO_5004254378" evidence="4">
    <location>
        <begin position="22"/>
        <end position="2824"/>
    </location>
</feature>
<keyword evidence="4" id="KW-0732">Signal</keyword>
<evidence type="ECO:0000313" key="5">
    <source>
        <dbReference type="EMBL" id="AAS85752.1"/>
    </source>
</evidence>
<feature type="coiled-coil region" evidence="1">
    <location>
        <begin position="1400"/>
        <end position="1467"/>
    </location>
</feature>
<reference evidence="5" key="1">
    <citation type="journal article" date="2005" name="Am. J. Trop. Med. Hyg.">
        <title>Dramatic difference in diversity between Plasmodium falciparum and Plasmodium vivax reticulocyte binding-like genes.</title>
        <authorList>
            <person name="Rayner J.C."/>
            <person name="Tran T.M."/>
            <person name="Corredor V."/>
            <person name="Huber C.S."/>
            <person name="Barnwell J.W."/>
            <person name="Galinski M.R."/>
        </authorList>
    </citation>
    <scope>NUCLEOTIDE SEQUENCE</scope>
    <source>
        <strain evidence="5">Salvador I</strain>
    </source>
</reference>
<dbReference type="VEuPathDB" id="PlasmoDB:PVX_090325"/>
<evidence type="ECO:0000256" key="2">
    <source>
        <dbReference type="SAM" id="MobiDB-lite"/>
    </source>
</evidence>
<feature type="coiled-coil region" evidence="1">
    <location>
        <begin position="1159"/>
        <end position="1291"/>
    </location>
</feature>
<name>Q5DSD8_PLAVI</name>
<dbReference type="VEuPathDB" id="PlasmoDB:PVW1_050039600"/>
<feature type="coiled-coil region" evidence="1">
    <location>
        <begin position="264"/>
        <end position="291"/>
    </location>
</feature>
<feature type="coiled-coil region" evidence="1">
    <location>
        <begin position="1332"/>
        <end position="1366"/>
    </location>
</feature>
<dbReference type="PROSITE" id="PS51257">
    <property type="entry name" value="PROKAR_LIPOPROTEIN"/>
    <property type="match status" value="1"/>
</dbReference>
<feature type="coiled-coil region" evidence="1">
    <location>
        <begin position="741"/>
        <end position="907"/>
    </location>
</feature>
<organism evidence="5">
    <name type="scientific">Plasmodium vivax</name>
    <name type="common">malaria parasite P. vivax</name>
    <dbReference type="NCBI Taxonomy" id="5855"/>
    <lineage>
        <taxon>Eukaryota</taxon>
        <taxon>Sar</taxon>
        <taxon>Alveolata</taxon>
        <taxon>Apicomplexa</taxon>
        <taxon>Aconoidasida</taxon>
        <taxon>Haemosporida</taxon>
        <taxon>Plasmodiidae</taxon>
        <taxon>Plasmodium</taxon>
        <taxon>Plasmodium (Plasmodium)</taxon>
    </lineage>
</organism>
<evidence type="ECO:0000256" key="1">
    <source>
        <dbReference type="SAM" id="Coils"/>
    </source>
</evidence>
<proteinExistence type="predicted"/>
<keyword evidence="3" id="KW-0812">Transmembrane</keyword>
<feature type="signal peptide" evidence="4">
    <location>
        <begin position="1"/>
        <end position="21"/>
    </location>
</feature>
<keyword evidence="1" id="KW-0175">Coiled coil</keyword>
<sequence length="2824" mass="326343">MEKNVLWVIFYNFLVILLASCKDSNRSKSNSLKSESKSLPTYANLMRNGQHKYNNAKTEDNIGNQINNDNNHNGYNDNRTNSEYPKTSHLQHSPSLVHLNDHKFTAKPSRHAYIQRNSIYTLNTNNNMENTNNESHTVPNLFIQKNQKAPQKPATQKKPTVQKKTEAPEIVYGNLDYLNTFDDTNNIISAFKPHHPIIYYFKEMEHFANSYYDLRSKIRDYFALPMKQAFDVVEQNVKDCLKNINELRTLMTQLENPQNYNDISNQYAEKVKEYKKEIEDMQNCLKDNYKQNFKAILSAKLKMNLALKDIYASWWSQLSSTDTYYDMVKRYVLEVNKFDKNTSTSFMDHIKKIHNSAIDTMKKMKEELNTSLDSDRVEFIIEEIGHMVEKFNLHLSKMRYGADYIKNIDSQKIESYVYQVELRTLFYVAAKHYADFKFSLEHLKMFENLSKSKEKMLYSTFEKLEGDLLNKINTLMGSEQSTSDLTSIIADSEKIIKSAESLINSSSEEIAKYALDSNEKINEIKKNYDQKILSVKEFINKSNGLITTVKGTSKLSESDKKQIDKKIEKVKKNTNTLERGNEFIKIMNEVKTKISNSSNSATNSKDFSHKLKELQTEFEGLNKTIEDDLQKIKDIKVKEDEDRSMKNQIEEHLKYASDNSDKVKKLISKNNEIQNYIQKIENLIKDAPSGKEKFTTQKTDLQNKVKTIIDEFHKEDLQLLLNSLSTFYEEHQKLYREASTIENIKELHPKIKEEYEKLEKKNYSNIDQTLHNLDAELDKLKALEKNIVEEQTNNINKDMTDSLNKLTAEVNSLRSALDSYKADEGHLKTYKNQINERKEKFLSTLKEQEDDIPDGKNIYEEYNKHKGVMDNKEQKITSDINQCRENIKNAEKNREKFNTLVQTLEAHTGEKDPNVHDSLEKFKTNLENLNLSKLETEFKSLIDSASTTNKQIENIIKNIDTIKSLNFTKNSSDSSKLSLEKIKENKADLIKKLEQHTQEIEKYTFIEKEETLPLLSDLREEKNRVQRDMSEELISQLNTKINAILEYYDKSKDSFNGDDETKLEQLDEFKKECQYVQQEIEKLTTNYKVLENKINDIINEQHEKVITLSENHITGKDKKINEKIQQNINSLNDMKTKLGLLEINQDIKNSKDATIKNKIQEFENKVKTILGNIDKANNKIDEIKRVHVENKVAFDKEKVENTNFEKKKKSIEKVYEQMEKTIKELEEMNDESNIAKEVEEAQIQYKRIFIDHDVNLMNDEVEKSKTVMEEIELYKKEIDQIKKKMIEYNKADTSNFDYTVPYNSATQSKAKIEQFITNAKTKKGTSDASQDIKELERIKEEVHTNLQQVKLENNSMEEKRKQIHNMKNLLILNNSETIAKEISNNTQNALNFSLDAKKELKKTDELLQSVEAKIAEAEAHKKKIDIALEDGQIDTEVSKIEQINQEIMNKRDEIKSYLSEIKKYKEKCTTEISNSKRGKDKIEFLKIFKPNEDSNRNKVNINEIDGNISKSEQYLTDIKGTEKQANTNVELFHNHETNISNIFKQSEILGVETKSKKKIKEADDIMKEIEGHNSEIQTQVKSFQENLNKLNEPHNYDNAEDELNNDKSTSAKVLIQTNLESVKHNLSEITNIKDGGENIYNKANDIMQKIKAISKNSAEKTLDKVKDDHSNYVNYLDQIITERDLIVTEKNRLNGKDSTIKNIEAALKESKKNYEIGLLEKLEEIGKNIKLKVDITKESINSTVGNFSSLFNNFDLNQYDFNNNINDYKKKMGEIYNEFEGSLNKISENLRNASEKASDYNLAKTLRQDAQKEKVNLLNKEEEANKYLRDVKKVESFRFILNMKESLDKINDMIKTEKLTVDEGHGNVKQLVENIKDLVDENNLSDMLKQASGKNDEIQKITHSMHKNKAKTILGHVDTSAKYVGIKIMPELALTELLGDSNLKNAQELIFEPKTNVPLETEHMSKNTNELDVYKNIQDAYKVALEILAHSDEIDTKQKDSSKLIEMGNEIYLKVVLINQYKNKISSIKIKEEAVSGKIDNVSKKHSELSKITCSDKTYDNIIALEKQTELQDLRNSFTQEKTETNSDSKLETITKDFESLKNALKTLEGEVNALKASSNDHEYVKGKSAPINAVQTEMEKTETGIDSLDTALDELLQKGRKCEVSRYTLIKDTVVKEISDDTELINTIEKNVKAYLAYVKKNYEDTVQDVLTLNEHFKEKQVSNHEPTNFDKSNKSSEELTKAVTDSKTIISKLKGVIIEVNENTEMNTIESSAKEIEALYNELKNKKTSLNEIYQTSNEVKLQEMKSNADKYIDVSKIFNTVLDTQKSNIVTNQHSINNVKDKLKGKLQELIDADSSFTLESIKKFNEIYSHIKTNIGELEQLQQTNKSEHDNVAKHKEKIVHLINRVESLKGDVKNHGDDQYMKKLNASLLNDNIKNTTNSINISDEELKKLLKKVEENDQLCKNNNTQNFISDIMKRVEDLNRRFTENLPEKEKLHQIENNYNEISSIFSEINLQDVDEFVAKIHKQIDAEKASVNNVREAEKIRTAIQNVTSYDTEIISRLSEMNNVLERITTRKTKMDQLLKSLSPDNTSLNLNARTHVRKSEDIIKQLNSHIEKITELNTYAHEVMTYLENELNKLLKQLEIESAKVEPEALPSDTEVKEEKVPPTVTENGPQENLTSVPQETLEDNTPQIQENVVQEDSVIAPQEQVEYSTLAVPENDETTEEESEHDDAHDDTHDESQTGRDSTAKEAIGKTRLAGAVIIAMSVLSGFIIIVFKDKDEEEKDHNEHGYNEAFGEHDEYNMHDKEEVIEVCFNEED</sequence>
<dbReference type="VEuPathDB" id="PlasmoDB:PVP01_0534300"/>
<feature type="coiled-coil region" evidence="1">
    <location>
        <begin position="2268"/>
        <end position="2295"/>
    </location>
</feature>
<feature type="compositionally biased region" description="Basic and acidic residues" evidence="2">
    <location>
        <begin position="2736"/>
        <end position="2756"/>
    </location>
</feature>
<feature type="compositionally biased region" description="Low complexity" evidence="2">
    <location>
        <begin position="61"/>
        <end position="81"/>
    </location>
</feature>
<dbReference type="EMBL" id="AY501887">
    <property type="protein sequence ID" value="AAS85752.1"/>
    <property type="molecule type" value="Genomic_DNA"/>
</dbReference>
<feature type="coiled-coil region" evidence="1">
    <location>
        <begin position="2091"/>
        <end position="2159"/>
    </location>
</feature>
<dbReference type="HOGENOM" id="CLU_228626_0_0_1"/>
<dbReference type="VEuPathDB" id="PlasmoDB:PVPAM_050042100"/>
<dbReference type="SMR" id="Q5DSD8"/>
<feature type="coiled-coil region" evidence="1">
    <location>
        <begin position="1066"/>
        <end position="1100"/>
    </location>
</feature>